<protein>
    <recommendedName>
        <fullName evidence="4">Tetratricopeptide repeat protein</fullName>
    </recommendedName>
</protein>
<sequence length="755" mass="81429">MRFLSLILTLVILGGCAGAPEKDAIWPPVSGTPESAPANLNAPAGATLLKRSEDGRLWIVGDLSEKKPGDIFYARYSGTWPLQDMARPAFAMGEVGRVYSAGSALARVIYALPSVALEDLEVTWGSRENLEAVGKGVLPYIKNADSNEARLEIGEAEGVQPGDIYGLMRSGDGPIARRMVRFCVVVDAAEVATCRLLQGAEMPELNVDPVGYAVFLEHTYGKTPPTAKIQLLSSDRQLLEKLQAAFDKHLSGVDRANISLVLVDKVVDPTRPDFHRVERDAEYSGEATIVVGVRSLDGKIRANYTGVGPASGPGMIAAPPIGGVALESEEDFQSFAGMVFAAVQVYRGQTAEALGQIRGMLADPALKGPMRWHLRDQFAMRFAGLGRMEDAIYLVEEDMASARAAGDQEAYLNALGTIVRLHDLQDRPDKALAGALEYLDARKPGDPSSYLGALSMYVEMLLAKNQLDEAKARIEEMKSLCPDGCDGDLAGLLSGVYWALPKDAKELQAELLTTLEQYSMGAKGGAEAAFRVYQGLSLFGDGDVEQGLIAFLEAERLYSGLKYQQGVARAQFLRMMAQISRGEADDALEAGKSAIEIHRQLQDFGQVATVYERLSGLYANLDGSIQPGPWLGAGEHVMLGAIAAASAMGHIPQLAEASFNYGSFLIRVGQTEDSKTGFRRAAIYAIRTARFEIAAMSHLSLAMVARQEGDFETFRDELTRAQAMAKVADDPELMKAIERALMPPPETEAPPTISL</sequence>
<evidence type="ECO:0008006" key="4">
    <source>
        <dbReference type="Google" id="ProtNLM"/>
    </source>
</evidence>
<feature type="chain" id="PRO_5022861329" description="Tetratricopeptide repeat protein" evidence="1">
    <location>
        <begin position="20"/>
        <end position="755"/>
    </location>
</feature>
<dbReference type="SUPFAM" id="SSF48452">
    <property type="entry name" value="TPR-like"/>
    <property type="match status" value="2"/>
</dbReference>
<dbReference type="EMBL" id="CP042467">
    <property type="protein sequence ID" value="QED29596.1"/>
    <property type="molecule type" value="Genomic_DNA"/>
</dbReference>
<dbReference type="OrthoDB" id="5502227at2"/>
<dbReference type="AlphaFoldDB" id="A0A5B8Y0X4"/>
<reference evidence="2 3" key="1">
    <citation type="submission" date="2019-08" db="EMBL/GenBank/DDBJ databases">
        <authorList>
            <person name="Liang Q."/>
        </authorList>
    </citation>
    <scope>NUCLEOTIDE SEQUENCE [LARGE SCALE GENOMIC DNA]</scope>
    <source>
        <strain evidence="2 3">V1718</strain>
    </source>
</reference>
<dbReference type="Proteomes" id="UP000321595">
    <property type="component" value="Chromosome"/>
</dbReference>
<dbReference type="KEGG" id="bbae:FRD01_20625"/>
<gene>
    <name evidence="2" type="ORF">FRD01_20625</name>
</gene>
<evidence type="ECO:0000313" key="3">
    <source>
        <dbReference type="Proteomes" id="UP000321595"/>
    </source>
</evidence>
<evidence type="ECO:0000313" key="2">
    <source>
        <dbReference type="EMBL" id="QED29596.1"/>
    </source>
</evidence>
<evidence type="ECO:0000256" key="1">
    <source>
        <dbReference type="SAM" id="SignalP"/>
    </source>
</evidence>
<proteinExistence type="predicted"/>
<dbReference type="RefSeq" id="WP_146962829.1">
    <property type="nucleotide sequence ID" value="NZ_CP042467.1"/>
</dbReference>
<organism evidence="2 3">
    <name type="scientific">Microvenator marinus</name>
    <dbReference type="NCBI Taxonomy" id="2600177"/>
    <lineage>
        <taxon>Bacteria</taxon>
        <taxon>Deltaproteobacteria</taxon>
        <taxon>Bradymonadales</taxon>
        <taxon>Microvenatoraceae</taxon>
        <taxon>Microvenator</taxon>
    </lineage>
</organism>
<name>A0A5B8Y0X4_9DELT</name>
<feature type="signal peptide" evidence="1">
    <location>
        <begin position="1"/>
        <end position="19"/>
    </location>
</feature>
<accession>A0A5B8Y0X4</accession>
<keyword evidence="3" id="KW-1185">Reference proteome</keyword>
<keyword evidence="1" id="KW-0732">Signal</keyword>
<dbReference type="InterPro" id="IPR011990">
    <property type="entry name" value="TPR-like_helical_dom_sf"/>
</dbReference>
<dbReference type="PROSITE" id="PS51257">
    <property type="entry name" value="PROKAR_LIPOPROTEIN"/>
    <property type="match status" value="1"/>
</dbReference>
<dbReference type="Gene3D" id="1.25.40.10">
    <property type="entry name" value="Tetratricopeptide repeat domain"/>
    <property type="match status" value="1"/>
</dbReference>